<dbReference type="STRING" id="1031564.CINS_1060"/>
<keyword evidence="1" id="KW-0813">Transport</keyword>
<protein>
    <submittedName>
        <fullName evidence="9">Ubiquinol cytochrome c oxidoreductase PetABC, membrane-bound cytochrome c subunit</fullName>
        <ecNumber evidence="9">1.10.2.2</ecNumber>
    </submittedName>
</protein>
<dbReference type="GO" id="GO:0046872">
    <property type="term" value="F:metal ion binding"/>
    <property type="evidence" value="ECO:0007669"/>
    <property type="project" value="UniProtKB-KW"/>
</dbReference>
<dbReference type="PANTHER" id="PTHR37823">
    <property type="entry name" value="CYTOCHROME C-553-LIKE"/>
    <property type="match status" value="1"/>
</dbReference>
<dbReference type="Proteomes" id="UP000031163">
    <property type="component" value="Chromosome"/>
</dbReference>
<keyword evidence="5 6" id="KW-0408">Iron</keyword>
<dbReference type="RefSeq" id="WP_039650472.1">
    <property type="nucleotide sequence ID" value="NZ_CP007770.1"/>
</dbReference>
<keyword evidence="7" id="KW-0812">Transmembrane</keyword>
<dbReference type="GO" id="GO:0016491">
    <property type="term" value="F:oxidoreductase activity"/>
    <property type="evidence" value="ECO:0007669"/>
    <property type="project" value="UniProtKB-KW"/>
</dbReference>
<dbReference type="GO" id="GO:0020037">
    <property type="term" value="F:heme binding"/>
    <property type="evidence" value="ECO:0007669"/>
    <property type="project" value="InterPro"/>
</dbReference>
<keyword evidence="3 6" id="KW-0479">Metal-binding</keyword>
<dbReference type="PROSITE" id="PS51007">
    <property type="entry name" value="CYTC"/>
    <property type="match status" value="2"/>
</dbReference>
<dbReference type="EMBL" id="CP007770">
    <property type="protein sequence ID" value="AJC88022.1"/>
    <property type="molecule type" value="Genomic_DNA"/>
</dbReference>
<dbReference type="AlphaFoldDB" id="A0A0A8H250"/>
<keyword evidence="2 6" id="KW-0349">Heme</keyword>
<evidence type="ECO:0000256" key="4">
    <source>
        <dbReference type="ARBA" id="ARBA00022982"/>
    </source>
</evidence>
<dbReference type="KEGG" id="cis:CINS_1060"/>
<dbReference type="Gene3D" id="1.10.760.10">
    <property type="entry name" value="Cytochrome c-like domain"/>
    <property type="match status" value="2"/>
</dbReference>
<gene>
    <name evidence="9" type="primary">petC</name>
    <name evidence="9" type="ORF">CINS_1060</name>
</gene>
<proteinExistence type="predicted"/>
<dbReference type="GO" id="GO:0009055">
    <property type="term" value="F:electron transfer activity"/>
    <property type="evidence" value="ECO:0007669"/>
    <property type="project" value="InterPro"/>
</dbReference>
<keyword evidence="4" id="KW-0249">Electron transport</keyword>
<evidence type="ECO:0000313" key="10">
    <source>
        <dbReference type="Proteomes" id="UP000031163"/>
    </source>
</evidence>
<feature type="domain" description="Cytochrome c" evidence="8">
    <location>
        <begin position="245"/>
        <end position="338"/>
    </location>
</feature>
<accession>A0A0A8H250</accession>
<organism evidence="9 10">
    <name type="scientific">Campylobacter insulaenigrae NCTC 12927</name>
    <dbReference type="NCBI Taxonomy" id="1031564"/>
    <lineage>
        <taxon>Bacteria</taxon>
        <taxon>Pseudomonadati</taxon>
        <taxon>Campylobacterota</taxon>
        <taxon>Epsilonproteobacteria</taxon>
        <taxon>Campylobacterales</taxon>
        <taxon>Campylobacteraceae</taxon>
        <taxon>Campylobacter</taxon>
    </lineage>
</organism>
<name>A0A0A8H250_9BACT</name>
<evidence type="ECO:0000256" key="3">
    <source>
        <dbReference type="ARBA" id="ARBA00022723"/>
    </source>
</evidence>
<evidence type="ECO:0000256" key="1">
    <source>
        <dbReference type="ARBA" id="ARBA00022448"/>
    </source>
</evidence>
<evidence type="ECO:0000259" key="8">
    <source>
        <dbReference type="PROSITE" id="PS51007"/>
    </source>
</evidence>
<dbReference type="PANTHER" id="PTHR37823:SF1">
    <property type="entry name" value="CYTOCHROME C-553-LIKE"/>
    <property type="match status" value="1"/>
</dbReference>
<evidence type="ECO:0000256" key="5">
    <source>
        <dbReference type="ARBA" id="ARBA00023004"/>
    </source>
</evidence>
<dbReference type="HOGENOM" id="CLU_043937_0_0_7"/>
<evidence type="ECO:0000313" key="9">
    <source>
        <dbReference type="EMBL" id="AJC88022.1"/>
    </source>
</evidence>
<dbReference type="InterPro" id="IPR009056">
    <property type="entry name" value="Cyt_c-like_dom"/>
</dbReference>
<keyword evidence="7" id="KW-0472">Membrane</keyword>
<dbReference type="EC" id="1.10.2.2" evidence="9"/>
<sequence>MRELKIFFVVVFFTGLVYWGVEPFAHSVMNPLSTPVNFNFAQADEEFFKQEIATKEKALEEAKASGNEKAIVNSQKTLDAAMQQEQQVKQMWEKIAKIDFSKANVQKGKEIFEGNCVACHGMKAAEIPASITDSSLGVTPPDLSDAGSIYDEKFLAALIIDPVNTLQISHKFNDENPFLMPAYPLSGDEVQDSSDLANLIAFLKDTAINYEKDFEATLKTQLEEKYSKNQDLSDAAKTALITKEIDFAKNKKVFENACGRCHDVKYDGFMSSSNMSDLKNYLGMTPPDLSMMIRSKGEHYLNIFINEPQKKIHGTAMPRVGLNEKSQTQVIDYLEKVGDSKKEEREQTGIYIMIFFAILSIFAIGWKRSVWSKLH</sequence>
<evidence type="ECO:0000256" key="7">
    <source>
        <dbReference type="SAM" id="Phobius"/>
    </source>
</evidence>
<evidence type="ECO:0000256" key="2">
    <source>
        <dbReference type="ARBA" id="ARBA00022617"/>
    </source>
</evidence>
<dbReference type="InterPro" id="IPR051811">
    <property type="entry name" value="Cytochrome_c550/c551-like"/>
</dbReference>
<reference evidence="9 10" key="1">
    <citation type="journal article" date="2014" name="Genome Biol. Evol.">
        <title>Comparative Genomics of the Campylobacter lari Group.</title>
        <authorList>
            <person name="Miller W.G."/>
            <person name="Yee E."/>
            <person name="Chapman M.H."/>
            <person name="Smith T.P."/>
            <person name="Bono J.L."/>
            <person name="Huynh S."/>
            <person name="Parker C.T."/>
            <person name="Vandamme P."/>
            <person name="Luong K."/>
            <person name="Korlach J."/>
        </authorList>
    </citation>
    <scope>NUCLEOTIDE SEQUENCE [LARGE SCALE GENOMIC DNA]</scope>
    <source>
        <strain evidence="9 10">NCTC 12927</strain>
    </source>
</reference>
<keyword evidence="9" id="KW-0560">Oxidoreductase</keyword>
<dbReference type="PIRSF" id="PIRSF019225">
    <property type="entry name" value="Ubol_Cyt_c_Rdtase_Cyt_c_su_prd"/>
    <property type="match status" value="1"/>
</dbReference>
<keyword evidence="7" id="KW-1133">Transmembrane helix</keyword>
<dbReference type="InterPro" id="IPR036909">
    <property type="entry name" value="Cyt_c-like_dom_sf"/>
</dbReference>
<dbReference type="GeneID" id="74431849"/>
<feature type="domain" description="Cytochrome c" evidence="8">
    <location>
        <begin position="103"/>
        <end position="207"/>
    </location>
</feature>
<dbReference type="SUPFAM" id="SSF46626">
    <property type="entry name" value="Cytochrome c"/>
    <property type="match status" value="2"/>
</dbReference>
<dbReference type="Pfam" id="PF00034">
    <property type="entry name" value="Cytochrom_C"/>
    <property type="match status" value="2"/>
</dbReference>
<feature type="transmembrane region" description="Helical" evidence="7">
    <location>
        <begin position="349"/>
        <end position="366"/>
    </location>
</feature>
<evidence type="ECO:0000256" key="6">
    <source>
        <dbReference type="PROSITE-ProRule" id="PRU00433"/>
    </source>
</evidence>
<dbReference type="InterPro" id="IPR021195">
    <property type="entry name" value="Ubol_Cyt_c_Rdtase_Cyt_c_su_prd"/>
</dbReference>